<feature type="domain" description="Ppx/GppA phosphatase N-terminal" evidence="3">
    <location>
        <begin position="24"/>
        <end position="301"/>
    </location>
</feature>
<dbReference type="PIRSF" id="PIRSF001267">
    <property type="entry name" value="Pyrophosphatase_GppA_Ppx"/>
    <property type="match status" value="1"/>
</dbReference>
<proteinExistence type="inferred from homology"/>
<dbReference type="Gene3D" id="1.10.3210.10">
    <property type="entry name" value="Hypothetical protein af1432"/>
    <property type="match status" value="1"/>
</dbReference>
<comment type="similarity">
    <text evidence="1">Belongs to the GppA/Ppx family.</text>
</comment>
<dbReference type="InterPro" id="IPR003607">
    <property type="entry name" value="HD/PDEase_dom"/>
</dbReference>
<evidence type="ECO:0000259" key="4">
    <source>
        <dbReference type="Pfam" id="PF21447"/>
    </source>
</evidence>
<dbReference type="CDD" id="cd24052">
    <property type="entry name" value="ASKHA_NBD_HpPPX-GppA-like"/>
    <property type="match status" value="1"/>
</dbReference>
<protein>
    <submittedName>
        <fullName evidence="5">Ppx/GppA family phosphatase</fullName>
    </submittedName>
</protein>
<evidence type="ECO:0000256" key="1">
    <source>
        <dbReference type="ARBA" id="ARBA00007125"/>
    </source>
</evidence>
<dbReference type="EMBL" id="RSAS01000197">
    <property type="protein sequence ID" value="RRR75315.1"/>
    <property type="molecule type" value="Genomic_DNA"/>
</dbReference>
<keyword evidence="2" id="KW-0378">Hydrolase</keyword>
<sequence length="504" mass="55307">MQKIGIIDLGSNTTRLIVMAYERGRCFRLIDEVSEAVRLAEGVGASRELKPEPIRRAVHALSMFDRLCRSTGVDEVVAVGTSAIREAVNQADFWTALRAATSLDLRIISAQEEAYYGFLGAANALGLRDGFTFDTGGGSTQVVAVENGRSTESFSVQAGVLRFTERYVNSDPISKRDLRELRAAAQQAFGALEWLKGKAGQRLVGMGGTVRTLARVDIKARNYPLDRVHAYTLTRAAVAAISEQLAQKTRREREQISGLKSDRADVTLAGAVIIEALMDHGSFSELMVSGQGLREGLFYAHFLAPSDPPLLEDPRGFSVRNLARLSHFQEAHCRKVAEISLSLFDQLSSVHGYGAWERDLLAQAALIHDIGVAVGYYDHHKHGEYLVHNSSLLGFSHRESIMLSALVRNHRKGFSDAAPYAAVLQPDDSTRIARLSALLRIAEYLERGKSQVVTGLRVELGNPMRIMVTATGDAQLEVWDASRRAGLFRKAYACDLEILLAPQA</sequence>
<dbReference type="InterPro" id="IPR030673">
    <property type="entry name" value="PyroPPase_GppA_Ppx"/>
</dbReference>
<dbReference type="Gene3D" id="3.30.420.40">
    <property type="match status" value="1"/>
</dbReference>
<dbReference type="PANTHER" id="PTHR30005">
    <property type="entry name" value="EXOPOLYPHOSPHATASE"/>
    <property type="match status" value="1"/>
</dbReference>
<dbReference type="InterPro" id="IPR003695">
    <property type="entry name" value="Ppx_GppA_N"/>
</dbReference>
<gene>
    <name evidence="5" type="ORF">EI684_04975</name>
</gene>
<evidence type="ECO:0000259" key="3">
    <source>
        <dbReference type="Pfam" id="PF02541"/>
    </source>
</evidence>
<name>A0A426U5Q1_9CHLR</name>
<dbReference type="InterPro" id="IPR050273">
    <property type="entry name" value="GppA/Ppx_hydrolase"/>
</dbReference>
<dbReference type="Pfam" id="PF21447">
    <property type="entry name" value="Ppx-GppA_III"/>
    <property type="match status" value="1"/>
</dbReference>
<dbReference type="SUPFAM" id="SSF53067">
    <property type="entry name" value="Actin-like ATPase domain"/>
    <property type="match status" value="2"/>
</dbReference>
<dbReference type="GO" id="GO:0016462">
    <property type="term" value="F:pyrophosphatase activity"/>
    <property type="evidence" value="ECO:0007669"/>
    <property type="project" value="TreeGrafter"/>
</dbReference>
<dbReference type="AlphaFoldDB" id="A0A426U5Q1"/>
<dbReference type="Proteomes" id="UP000280307">
    <property type="component" value="Unassembled WGS sequence"/>
</dbReference>
<dbReference type="PANTHER" id="PTHR30005:SF0">
    <property type="entry name" value="RETROGRADE REGULATION PROTEIN 2"/>
    <property type="match status" value="1"/>
</dbReference>
<comment type="caution">
    <text evidence="5">The sequence shown here is derived from an EMBL/GenBank/DDBJ whole genome shotgun (WGS) entry which is preliminary data.</text>
</comment>
<evidence type="ECO:0000313" key="5">
    <source>
        <dbReference type="EMBL" id="RRR75315.1"/>
    </source>
</evidence>
<dbReference type="InterPro" id="IPR048950">
    <property type="entry name" value="Ppx_GppA_C"/>
</dbReference>
<reference evidence="5 6" key="1">
    <citation type="submission" date="2018-12" db="EMBL/GenBank/DDBJ databases">
        <title>Genome Sequence of Candidatus Viridilinea halotolerans isolated from saline sulfide-rich spring.</title>
        <authorList>
            <person name="Grouzdev D.S."/>
            <person name="Burganskaya E.I."/>
            <person name="Krutkina M.S."/>
            <person name="Sukhacheva M.V."/>
            <person name="Gorlenko V.M."/>
        </authorList>
    </citation>
    <scope>NUCLEOTIDE SEQUENCE [LARGE SCALE GENOMIC DNA]</scope>
    <source>
        <strain evidence="5">Chok-6</strain>
    </source>
</reference>
<feature type="domain" description="Ppx/GppA phosphatase C-terminal" evidence="4">
    <location>
        <begin position="315"/>
        <end position="457"/>
    </location>
</feature>
<evidence type="ECO:0000256" key="2">
    <source>
        <dbReference type="ARBA" id="ARBA00022801"/>
    </source>
</evidence>
<accession>A0A426U5Q1</accession>
<dbReference type="Gene3D" id="3.30.420.150">
    <property type="entry name" value="Exopolyphosphatase. Domain 2"/>
    <property type="match status" value="1"/>
</dbReference>
<evidence type="ECO:0000313" key="6">
    <source>
        <dbReference type="Proteomes" id="UP000280307"/>
    </source>
</evidence>
<dbReference type="InterPro" id="IPR043129">
    <property type="entry name" value="ATPase_NBD"/>
</dbReference>
<dbReference type="SUPFAM" id="SSF109604">
    <property type="entry name" value="HD-domain/PDEase-like"/>
    <property type="match status" value="1"/>
</dbReference>
<dbReference type="Pfam" id="PF02541">
    <property type="entry name" value="Ppx-GppA"/>
    <property type="match status" value="1"/>
</dbReference>
<dbReference type="CDD" id="cd00077">
    <property type="entry name" value="HDc"/>
    <property type="match status" value="1"/>
</dbReference>
<organism evidence="5 6">
    <name type="scientific">Candidatus Viridilinea halotolerans</name>
    <dbReference type="NCBI Taxonomy" id="2491704"/>
    <lineage>
        <taxon>Bacteria</taxon>
        <taxon>Bacillati</taxon>
        <taxon>Chloroflexota</taxon>
        <taxon>Chloroflexia</taxon>
        <taxon>Chloroflexales</taxon>
        <taxon>Chloroflexineae</taxon>
        <taxon>Oscillochloridaceae</taxon>
        <taxon>Candidatus Viridilinea</taxon>
    </lineage>
</organism>